<dbReference type="PANTHER" id="PTHR42103">
    <property type="entry name" value="ALPHA/BETA-HYDROLASES SUPERFAMILY PROTEIN"/>
    <property type="match status" value="1"/>
</dbReference>
<accession>A0A411HP88</accession>
<keyword evidence="2" id="KW-0378">Hydrolase</keyword>
<evidence type="ECO:0000313" key="3">
    <source>
        <dbReference type="Proteomes" id="UP000291562"/>
    </source>
</evidence>
<keyword evidence="3" id="KW-1185">Reference proteome</keyword>
<dbReference type="InterPro" id="IPR029058">
    <property type="entry name" value="AB_hydrolase_fold"/>
</dbReference>
<dbReference type="RefSeq" id="WP_129836174.1">
    <property type="nucleotide sequence ID" value="NZ_CP035704.1"/>
</dbReference>
<dbReference type="Pfam" id="PF20408">
    <property type="entry name" value="Abhydrolase_11"/>
    <property type="match status" value="1"/>
</dbReference>
<dbReference type="PANTHER" id="PTHR42103:SF2">
    <property type="entry name" value="AB HYDROLASE-1 DOMAIN-CONTAINING PROTEIN"/>
    <property type="match status" value="1"/>
</dbReference>
<dbReference type="GO" id="GO:0016787">
    <property type="term" value="F:hydrolase activity"/>
    <property type="evidence" value="ECO:0007669"/>
    <property type="project" value="UniProtKB-KW"/>
</dbReference>
<gene>
    <name evidence="2" type="ORF">ELE36_19170</name>
</gene>
<dbReference type="EMBL" id="CP035704">
    <property type="protein sequence ID" value="QBB72319.1"/>
    <property type="molecule type" value="Genomic_DNA"/>
</dbReference>
<feature type="domain" description="KANL3/Tex30 alpha/beta hydrolase-like" evidence="1">
    <location>
        <begin position="55"/>
        <end position="205"/>
    </location>
</feature>
<evidence type="ECO:0000259" key="1">
    <source>
        <dbReference type="Pfam" id="PF20408"/>
    </source>
</evidence>
<dbReference type="Gene3D" id="3.40.50.1820">
    <property type="entry name" value="alpha/beta hydrolase"/>
    <property type="match status" value="1"/>
</dbReference>
<sequence length="232" mass="24552">MNIESNPSTMDFPATASTLLLPGPAGLIEIATAMPPPDVARAGTALICHPHPLQGGTMQNKVVTTLEKALRELGLATVRFNFRGVGASTGEFDDGIGESDDVRAIAAWIRQVHAGDTLWLAGFSFGSFVALRTAAALDVAQLITVAPPAGRWDFAAITLPDCPWLVIQGEQDEVVDPNAVFTWLASLPSPPTLVRMAETGHFFHHRLLDLRAAIQQGAHAPLPPLRAAGTAV</sequence>
<organism evidence="2 3">
    <name type="scientific">Pseudolysobacter antarcticus</name>
    <dbReference type="NCBI Taxonomy" id="2511995"/>
    <lineage>
        <taxon>Bacteria</taxon>
        <taxon>Pseudomonadati</taxon>
        <taxon>Pseudomonadota</taxon>
        <taxon>Gammaproteobacteria</taxon>
        <taxon>Lysobacterales</taxon>
        <taxon>Rhodanobacteraceae</taxon>
        <taxon>Pseudolysobacter</taxon>
    </lineage>
</organism>
<dbReference type="Proteomes" id="UP000291562">
    <property type="component" value="Chromosome"/>
</dbReference>
<evidence type="ECO:0000313" key="2">
    <source>
        <dbReference type="EMBL" id="QBB72319.1"/>
    </source>
</evidence>
<dbReference type="SUPFAM" id="SSF53474">
    <property type="entry name" value="alpha/beta-Hydrolases"/>
    <property type="match status" value="1"/>
</dbReference>
<name>A0A411HP88_9GAMM</name>
<protein>
    <submittedName>
        <fullName evidence="2">Alpha/beta hydrolase</fullName>
    </submittedName>
</protein>
<reference evidence="2 3" key="1">
    <citation type="submission" date="2019-01" db="EMBL/GenBank/DDBJ databases">
        <title>Pseudolysobacter antarctica gen. nov., sp. nov., isolated from Fildes Peninsula, Antarctica.</title>
        <authorList>
            <person name="Wei Z."/>
            <person name="Peng F."/>
        </authorList>
    </citation>
    <scope>NUCLEOTIDE SEQUENCE [LARGE SCALE GENOMIC DNA]</scope>
    <source>
        <strain evidence="2 3">AQ6-296</strain>
    </source>
</reference>
<dbReference type="OrthoDB" id="9800435at2"/>
<dbReference type="KEGG" id="xbc:ELE36_19170"/>
<dbReference type="AlphaFoldDB" id="A0A411HP88"/>
<proteinExistence type="predicted"/>
<dbReference type="InterPro" id="IPR046879">
    <property type="entry name" value="KANL3/Tex30_Abhydrolase"/>
</dbReference>